<comment type="caution">
    <text evidence="2">The sequence shown here is derived from an EMBL/GenBank/DDBJ whole genome shotgun (WGS) entry which is preliminary data.</text>
</comment>
<accession>A0ABT1Y2S7</accession>
<name>A0ABT1Y2S7_9FIRM</name>
<organism evidence="2 3">
    <name type="scientific">Dehalobacterium formicoaceticum</name>
    <dbReference type="NCBI Taxonomy" id="51515"/>
    <lineage>
        <taxon>Bacteria</taxon>
        <taxon>Bacillati</taxon>
        <taxon>Bacillota</taxon>
        <taxon>Clostridia</taxon>
        <taxon>Eubacteriales</taxon>
        <taxon>Peptococcaceae</taxon>
        <taxon>Dehalobacterium</taxon>
    </lineage>
</organism>
<feature type="transmembrane region" description="Helical" evidence="1">
    <location>
        <begin position="139"/>
        <end position="161"/>
    </location>
</feature>
<protein>
    <submittedName>
        <fullName evidence="2">Uncharacterized protein</fullName>
    </submittedName>
</protein>
<evidence type="ECO:0000256" key="1">
    <source>
        <dbReference type="SAM" id="Phobius"/>
    </source>
</evidence>
<dbReference type="Proteomes" id="UP001524944">
    <property type="component" value="Unassembled WGS sequence"/>
</dbReference>
<gene>
    <name evidence="2" type="ORF">NVS47_06570</name>
</gene>
<keyword evidence="1" id="KW-1133">Transmembrane helix</keyword>
<evidence type="ECO:0000313" key="3">
    <source>
        <dbReference type="Proteomes" id="UP001524944"/>
    </source>
</evidence>
<sequence>MERQFFNKYEPWAFWKWRCVIIFIPYYTLQINTNLESDEIREKLQSIVAPPSLLWNLVYLTTKPFQGKIGEKHFKITRINEGGKIEGGAFSPVIKGEIKQNAIIIKMRLRISMTVFMSFGIIFVGVTGLSVLIEERNVLAYLMFLMIMASGYVMTTGSFRYGAYKASTILKELFQ</sequence>
<keyword evidence="1" id="KW-0812">Transmembrane</keyword>
<keyword evidence="3" id="KW-1185">Reference proteome</keyword>
<dbReference type="RefSeq" id="WP_089608844.1">
    <property type="nucleotide sequence ID" value="NZ_CP022121.1"/>
</dbReference>
<keyword evidence="1" id="KW-0472">Membrane</keyword>
<proteinExistence type="predicted"/>
<dbReference type="EMBL" id="JANPWE010000002">
    <property type="protein sequence ID" value="MCR6545179.1"/>
    <property type="molecule type" value="Genomic_DNA"/>
</dbReference>
<reference evidence="2 3" key="1">
    <citation type="submission" date="2022-08" db="EMBL/GenBank/DDBJ databases">
        <title>Proteogenomics of the novel Dehalobacterium formicoaceticum strain EZ94 highlights a key role of methyltransferases during anaerobic dichloromethane degradation.</title>
        <authorList>
            <person name="Wasmund K."/>
        </authorList>
    </citation>
    <scope>NUCLEOTIDE SEQUENCE [LARGE SCALE GENOMIC DNA]</scope>
    <source>
        <strain evidence="2 3">EZ94</strain>
    </source>
</reference>
<evidence type="ECO:0000313" key="2">
    <source>
        <dbReference type="EMBL" id="MCR6545179.1"/>
    </source>
</evidence>
<feature type="transmembrane region" description="Helical" evidence="1">
    <location>
        <begin position="109"/>
        <end position="133"/>
    </location>
</feature>